<dbReference type="AlphaFoldDB" id="A0A1G2GTL7"/>
<gene>
    <name evidence="1" type="ORF">A3B25_02990</name>
</gene>
<dbReference type="Pfam" id="PF18959">
    <property type="entry name" value="DUF5701"/>
    <property type="match status" value="1"/>
</dbReference>
<evidence type="ECO:0000313" key="1">
    <source>
        <dbReference type="EMBL" id="OGZ53450.1"/>
    </source>
</evidence>
<name>A0A1G2GTL7_9BACT</name>
<dbReference type="Proteomes" id="UP000179106">
    <property type="component" value="Unassembled WGS sequence"/>
</dbReference>
<evidence type="ECO:0000313" key="2">
    <source>
        <dbReference type="Proteomes" id="UP000179106"/>
    </source>
</evidence>
<comment type="caution">
    <text evidence="1">The sequence shown here is derived from an EMBL/GenBank/DDBJ whole genome shotgun (WGS) entry which is preliminary data.</text>
</comment>
<sequence>MDTTATPQNTEKHQFIPTLAHYEVLASLPITLQTSKELFDYQIEKLKSKGLAGYDIADPFRSRLPEKGMFFLLIPPPPKVLKLDELMALVELDGKTGVNYLDPVHITDLVEIPMTASVLLNVEDGRGRLNIKPMVSREEIKKEKRHPYTTWRGIIHVILFPWVLNHHNMDLVGSEYNGVNVPDLCSFGGKPTLHNGWEGSANPRWGAPSAESVLVP</sequence>
<dbReference type="EMBL" id="MHNW01000017">
    <property type="protein sequence ID" value="OGZ53450.1"/>
    <property type="molecule type" value="Genomic_DNA"/>
</dbReference>
<dbReference type="InterPro" id="IPR043755">
    <property type="entry name" value="DUF5701"/>
</dbReference>
<proteinExistence type="predicted"/>
<dbReference type="STRING" id="1802126.A3B25_02990"/>
<organism evidence="1 2">
    <name type="scientific">Candidatus Ryanbacteria bacterium RIFCSPLOWO2_01_FULL_48_26</name>
    <dbReference type="NCBI Taxonomy" id="1802126"/>
    <lineage>
        <taxon>Bacteria</taxon>
        <taxon>Candidatus Ryaniibacteriota</taxon>
    </lineage>
</organism>
<protein>
    <submittedName>
        <fullName evidence="1">Uncharacterized protein</fullName>
    </submittedName>
</protein>
<reference evidence="1 2" key="1">
    <citation type="journal article" date="2016" name="Nat. Commun.">
        <title>Thousands of microbial genomes shed light on interconnected biogeochemical processes in an aquifer system.</title>
        <authorList>
            <person name="Anantharaman K."/>
            <person name="Brown C.T."/>
            <person name="Hug L.A."/>
            <person name="Sharon I."/>
            <person name="Castelle C.J."/>
            <person name="Probst A.J."/>
            <person name="Thomas B.C."/>
            <person name="Singh A."/>
            <person name="Wilkins M.J."/>
            <person name="Karaoz U."/>
            <person name="Brodie E.L."/>
            <person name="Williams K.H."/>
            <person name="Hubbard S.S."/>
            <person name="Banfield J.F."/>
        </authorList>
    </citation>
    <scope>NUCLEOTIDE SEQUENCE [LARGE SCALE GENOMIC DNA]</scope>
</reference>
<accession>A0A1G2GTL7</accession>